<reference evidence="2" key="2">
    <citation type="submission" date="2025-08" db="UniProtKB">
        <authorList>
            <consortium name="Ensembl"/>
        </authorList>
    </citation>
    <scope>IDENTIFICATION</scope>
</reference>
<sequence>MFVSCSHDITFCWPRSLSSRGRNAATRRHNNHSISWKLRLPRGHYGLLLPLSQQAKEGVTVLAGVIDLNYQDEISLLLHSRGKEEYAWNTGDPLGRSLVLPCPVIKVNGKLQQPNPGRTKNGPDPSGMKVWVTLPGRKPQRAEVLAEGKGNAEWVVEEGSHQYQLQPHDQLQKRGL</sequence>
<dbReference type="Ensembl" id="ENSMFAT00000075852.1">
    <property type="protein sequence ID" value="ENSMFAP00000051225.1"/>
    <property type="gene ID" value="ENSMFAG00000051452.1"/>
</dbReference>
<evidence type="ECO:0000313" key="3">
    <source>
        <dbReference type="Proteomes" id="UP000233100"/>
    </source>
</evidence>
<dbReference type="InterPro" id="IPR029054">
    <property type="entry name" value="dUTPase-like"/>
</dbReference>
<dbReference type="Gene3D" id="2.70.40.10">
    <property type="match status" value="1"/>
</dbReference>
<dbReference type="Pfam" id="PF00692">
    <property type="entry name" value="dUTPase"/>
    <property type="match status" value="1"/>
</dbReference>
<keyword evidence="3" id="KW-1185">Reference proteome</keyword>
<dbReference type="InterPro" id="IPR036157">
    <property type="entry name" value="dUTPase-like_sf"/>
</dbReference>
<proteinExistence type="predicted"/>
<dbReference type="SUPFAM" id="SSF51283">
    <property type="entry name" value="dUTPase-like"/>
    <property type="match status" value="1"/>
</dbReference>
<accession>A0A7N9CFR0</accession>
<feature type="domain" description="dUTPase-like" evidence="1">
    <location>
        <begin position="32"/>
        <end position="111"/>
    </location>
</feature>
<dbReference type="GeneTree" id="ENSGT01100000264280"/>
<protein>
    <recommendedName>
        <fullName evidence="1">dUTPase-like domain-containing protein</fullName>
    </recommendedName>
</protein>
<dbReference type="Proteomes" id="UP000233100">
    <property type="component" value="Chromosome 4"/>
</dbReference>
<evidence type="ECO:0000313" key="2">
    <source>
        <dbReference type="Ensembl" id="ENSMFAP00000051225.1"/>
    </source>
</evidence>
<dbReference type="AlphaFoldDB" id="A0A7N9CFR0"/>
<evidence type="ECO:0000259" key="1">
    <source>
        <dbReference type="Pfam" id="PF00692"/>
    </source>
</evidence>
<reference evidence="2" key="3">
    <citation type="submission" date="2025-09" db="UniProtKB">
        <authorList>
            <consortium name="Ensembl"/>
        </authorList>
    </citation>
    <scope>IDENTIFICATION</scope>
</reference>
<organism evidence="2 3">
    <name type="scientific">Macaca fascicularis</name>
    <name type="common">Crab-eating macaque</name>
    <name type="synonym">Cynomolgus monkey</name>
    <dbReference type="NCBI Taxonomy" id="9541"/>
    <lineage>
        <taxon>Eukaryota</taxon>
        <taxon>Metazoa</taxon>
        <taxon>Chordata</taxon>
        <taxon>Craniata</taxon>
        <taxon>Vertebrata</taxon>
        <taxon>Euteleostomi</taxon>
        <taxon>Mammalia</taxon>
        <taxon>Eutheria</taxon>
        <taxon>Euarchontoglires</taxon>
        <taxon>Primates</taxon>
        <taxon>Haplorrhini</taxon>
        <taxon>Catarrhini</taxon>
        <taxon>Cercopithecidae</taxon>
        <taxon>Cercopithecinae</taxon>
        <taxon>Macaca</taxon>
    </lineage>
</organism>
<name>A0A7N9CFR0_MACFA</name>
<reference evidence="2 3" key="1">
    <citation type="submission" date="2013-03" db="EMBL/GenBank/DDBJ databases">
        <authorList>
            <person name="Warren W."/>
            <person name="Wilson R.K."/>
        </authorList>
    </citation>
    <scope>NUCLEOTIDE SEQUENCE</scope>
</reference>